<organism evidence="3 4">
    <name type="scientific">Flemingia macrophylla</name>
    <dbReference type="NCBI Taxonomy" id="520843"/>
    <lineage>
        <taxon>Eukaryota</taxon>
        <taxon>Viridiplantae</taxon>
        <taxon>Streptophyta</taxon>
        <taxon>Embryophyta</taxon>
        <taxon>Tracheophyta</taxon>
        <taxon>Spermatophyta</taxon>
        <taxon>Magnoliopsida</taxon>
        <taxon>eudicotyledons</taxon>
        <taxon>Gunneridae</taxon>
        <taxon>Pentapetalae</taxon>
        <taxon>rosids</taxon>
        <taxon>fabids</taxon>
        <taxon>Fabales</taxon>
        <taxon>Fabaceae</taxon>
        <taxon>Papilionoideae</taxon>
        <taxon>50 kb inversion clade</taxon>
        <taxon>NPAAA clade</taxon>
        <taxon>indigoferoid/millettioid clade</taxon>
        <taxon>Phaseoleae</taxon>
        <taxon>Flemingia</taxon>
    </lineage>
</organism>
<evidence type="ECO:0000256" key="1">
    <source>
        <dbReference type="SAM" id="MobiDB-lite"/>
    </source>
</evidence>
<protein>
    <submittedName>
        <fullName evidence="3">Uncharacterized protein</fullName>
    </submittedName>
</protein>
<dbReference type="PANTHER" id="PTHR33700">
    <property type="entry name" value="MYB-LIKE PROTEIN X"/>
    <property type="match status" value="1"/>
</dbReference>
<reference evidence="3 4" key="1">
    <citation type="submission" date="2024-08" db="EMBL/GenBank/DDBJ databases">
        <title>Insights into the chromosomal genome structure of Flemingia macrophylla.</title>
        <authorList>
            <person name="Ding Y."/>
            <person name="Zhao Y."/>
            <person name="Bi W."/>
            <person name="Wu M."/>
            <person name="Zhao G."/>
            <person name="Gong Y."/>
            <person name="Li W."/>
            <person name="Zhang P."/>
        </authorList>
    </citation>
    <scope>NUCLEOTIDE SEQUENCE [LARGE SCALE GENOMIC DNA]</scope>
    <source>
        <strain evidence="3">DYQJB</strain>
        <tissue evidence="3">Leaf</tissue>
    </source>
</reference>
<dbReference type="AlphaFoldDB" id="A0ABD1MWA5"/>
<evidence type="ECO:0000313" key="3">
    <source>
        <dbReference type="EMBL" id="KAL2340074.1"/>
    </source>
</evidence>
<feature type="compositionally biased region" description="Acidic residues" evidence="1">
    <location>
        <begin position="105"/>
        <end position="119"/>
    </location>
</feature>
<accession>A0ABD1MWA5</accession>
<feature type="compositionally biased region" description="Basic and acidic residues" evidence="1">
    <location>
        <begin position="155"/>
        <end position="175"/>
    </location>
</feature>
<dbReference type="EMBL" id="JBGMDY010000003">
    <property type="protein sequence ID" value="KAL2340074.1"/>
    <property type="molecule type" value="Genomic_DNA"/>
</dbReference>
<keyword evidence="2" id="KW-1133">Transmembrane helix</keyword>
<name>A0ABD1MWA5_9FABA</name>
<evidence type="ECO:0000313" key="4">
    <source>
        <dbReference type="Proteomes" id="UP001603857"/>
    </source>
</evidence>
<keyword evidence="2" id="KW-0472">Membrane</keyword>
<keyword evidence="2" id="KW-0812">Transmembrane</keyword>
<gene>
    <name evidence="3" type="ORF">Fmac_008014</name>
</gene>
<feature type="transmembrane region" description="Helical" evidence="2">
    <location>
        <begin position="12"/>
        <end position="33"/>
    </location>
</feature>
<feature type="region of interest" description="Disordered" evidence="1">
    <location>
        <begin position="74"/>
        <end position="175"/>
    </location>
</feature>
<proteinExistence type="predicted"/>
<dbReference type="PANTHER" id="PTHR33700:SF25">
    <property type="entry name" value="TRANSMEMBRANE PROTEIN"/>
    <property type="match status" value="1"/>
</dbReference>
<keyword evidence="4" id="KW-1185">Reference proteome</keyword>
<evidence type="ECO:0000256" key="2">
    <source>
        <dbReference type="SAM" id="Phobius"/>
    </source>
</evidence>
<dbReference type="Proteomes" id="UP001603857">
    <property type="component" value="Unassembled WGS sequence"/>
</dbReference>
<feature type="compositionally biased region" description="Basic and acidic residues" evidence="1">
    <location>
        <begin position="86"/>
        <end position="104"/>
    </location>
</feature>
<comment type="caution">
    <text evidence="3">The sequence shown here is derived from an EMBL/GenBank/DDBJ whole genome shotgun (WGS) entry which is preliminary data.</text>
</comment>
<sequence length="175" mass="20276">MSKPKRNQRTKGFNVKQGFKIFTLIIVGIWLLYQLKHSLDKKWYDESSAKILQNLKVGPENKILGRKELHPRTYNNPLELMDGTEENEHERVKEPSSGIEHDGDKVEEEESEEVEDLIDVEDKEKEEQNDYEQGENMGKLMEDKSLLLEDEGHDESEKDTKATNEDKDTGTSRVA</sequence>